<evidence type="ECO:0000256" key="3">
    <source>
        <dbReference type="ARBA" id="ARBA00023027"/>
    </source>
</evidence>
<protein>
    <recommendedName>
        <fullName evidence="9">Glycerate dehydrogenase</fullName>
    </recommendedName>
</protein>
<feature type="domain" description="D-isomer specific 2-hydroxyacid dehydrogenase NAD-binding" evidence="6">
    <location>
        <begin position="119"/>
        <end position="298"/>
    </location>
</feature>
<evidence type="ECO:0008006" key="9">
    <source>
        <dbReference type="Google" id="ProtNLM"/>
    </source>
</evidence>
<dbReference type="Pfam" id="PF00389">
    <property type="entry name" value="2-Hacid_dh"/>
    <property type="match status" value="1"/>
</dbReference>
<dbReference type="PANTHER" id="PTHR43761:SF1">
    <property type="entry name" value="D-ISOMER SPECIFIC 2-HYDROXYACID DEHYDROGENASE CATALYTIC DOMAIN-CONTAINING PROTEIN-RELATED"/>
    <property type="match status" value="1"/>
</dbReference>
<dbReference type="CDD" id="cd12162">
    <property type="entry name" value="2-Hacid_dh_4"/>
    <property type="match status" value="1"/>
</dbReference>
<name>C0CRX5_BLAHS</name>
<gene>
    <name evidence="7" type="ORF">RUMHYD_03641</name>
</gene>
<reference evidence="7 8" key="2">
    <citation type="submission" date="2009-02" db="EMBL/GenBank/DDBJ databases">
        <title>Draft genome sequence of Blautia hydrogenotrophica DSM 10507 (Ruminococcus hydrogenotrophicus DSM 10507).</title>
        <authorList>
            <person name="Sudarsanam P."/>
            <person name="Ley R."/>
            <person name="Guruge J."/>
            <person name="Turnbaugh P.J."/>
            <person name="Mahowald M."/>
            <person name="Liep D."/>
            <person name="Gordon J."/>
        </authorList>
    </citation>
    <scope>NUCLEOTIDE SEQUENCE [LARGE SCALE GENOMIC DNA]</scope>
    <source>
        <strain evidence="8">DSM 10507 / JCM 14656 / S5a33</strain>
    </source>
</reference>
<dbReference type="SUPFAM" id="SSF51735">
    <property type="entry name" value="NAD(P)-binding Rossmann-fold domains"/>
    <property type="match status" value="1"/>
</dbReference>
<dbReference type="InterPro" id="IPR029753">
    <property type="entry name" value="D-isomer_DH_CS"/>
</dbReference>
<dbReference type="InterPro" id="IPR029752">
    <property type="entry name" value="D-isomer_DH_CS1"/>
</dbReference>
<evidence type="ECO:0000313" key="7">
    <source>
        <dbReference type="EMBL" id="EEG47496.1"/>
    </source>
</evidence>
<organism evidence="7 8">
    <name type="scientific">Blautia hydrogenotrophica (strain DSM 10507 / JCM 14656 / S5a33)</name>
    <name type="common">Ruminococcus hydrogenotrophicus</name>
    <dbReference type="NCBI Taxonomy" id="476272"/>
    <lineage>
        <taxon>Bacteria</taxon>
        <taxon>Bacillati</taxon>
        <taxon>Bacillota</taxon>
        <taxon>Clostridia</taxon>
        <taxon>Lachnospirales</taxon>
        <taxon>Lachnospiraceae</taxon>
        <taxon>Blautia</taxon>
    </lineage>
</organism>
<keyword evidence="8" id="KW-1185">Reference proteome</keyword>
<dbReference type="Pfam" id="PF02826">
    <property type="entry name" value="2-Hacid_dh_C"/>
    <property type="match status" value="1"/>
</dbReference>
<dbReference type="InterPro" id="IPR006139">
    <property type="entry name" value="D-isomer_2_OHA_DH_cat_dom"/>
</dbReference>
<dbReference type="PANTHER" id="PTHR43761">
    <property type="entry name" value="D-ISOMER SPECIFIC 2-HYDROXYACID DEHYDROGENASE FAMILY PROTEIN (AFU_ORTHOLOGUE AFUA_1G13630)"/>
    <property type="match status" value="1"/>
</dbReference>
<dbReference type="GO" id="GO:0016616">
    <property type="term" value="F:oxidoreductase activity, acting on the CH-OH group of donors, NAD or NADP as acceptor"/>
    <property type="evidence" value="ECO:0007669"/>
    <property type="project" value="InterPro"/>
</dbReference>
<evidence type="ECO:0000256" key="1">
    <source>
        <dbReference type="ARBA" id="ARBA00005854"/>
    </source>
</evidence>
<dbReference type="InterPro" id="IPR006140">
    <property type="entry name" value="D-isomer_DH_NAD-bd"/>
</dbReference>
<dbReference type="GO" id="GO:0051287">
    <property type="term" value="F:NAD binding"/>
    <property type="evidence" value="ECO:0007669"/>
    <property type="project" value="InterPro"/>
</dbReference>
<sequence>MKSRERKKVMKIVVLDGYTENPGDLSWEELEKLGEVTVYDRTSYEDSPLIAQRLEDAEIAVVNKTPITRATIDQCPGLKLIAVLATGYNVVDCAYAKEKGISVVNVPTYGTQIVGQYAVGLLLEICSHYGHHAQTVREGKWEKNPDWCYWDYPMIELYGKTAGIIGLGRIGQATAKILNAMDMKVLAFDAHPSDAGKALAEYVDLDTLLAQSDVIFLHCPLFPDTEGMINRENIEKMKDGVILINNSRGQLVNEQDLADALNSGKVYAAGLDVVSTEPIKGDNPLLTAKNCFITPHISWAAQASRQRIMDITAENIRAFLAGKPVNVVNQ</sequence>
<accession>C0CRX5</accession>
<keyword evidence="3" id="KW-0520">NAD</keyword>
<evidence type="ECO:0000256" key="2">
    <source>
        <dbReference type="ARBA" id="ARBA00023002"/>
    </source>
</evidence>
<proteinExistence type="inferred from homology"/>
<dbReference type="FunFam" id="3.40.50.720:FF:000203">
    <property type="entry name" value="D-3-phosphoglycerate dehydrogenase (SerA)"/>
    <property type="match status" value="1"/>
</dbReference>
<dbReference type="InterPro" id="IPR036291">
    <property type="entry name" value="NAD(P)-bd_dom_sf"/>
</dbReference>
<comment type="similarity">
    <text evidence="1 4">Belongs to the D-isomer specific 2-hydroxyacid dehydrogenase family.</text>
</comment>
<evidence type="ECO:0000259" key="6">
    <source>
        <dbReference type="Pfam" id="PF02826"/>
    </source>
</evidence>
<reference evidence="7 8" key="1">
    <citation type="submission" date="2009-01" db="EMBL/GenBank/DDBJ databases">
        <authorList>
            <person name="Fulton L."/>
            <person name="Clifton S."/>
            <person name="Fulton B."/>
            <person name="Xu J."/>
            <person name="Minx P."/>
            <person name="Pepin K.H."/>
            <person name="Johnson M."/>
            <person name="Bhonagiri V."/>
            <person name="Nash W.E."/>
            <person name="Mardis E.R."/>
            <person name="Wilson R.K."/>
        </authorList>
    </citation>
    <scope>NUCLEOTIDE SEQUENCE [LARGE SCALE GENOMIC DNA]</scope>
    <source>
        <strain evidence="8">DSM 10507 / JCM 14656 / S5a33</strain>
    </source>
</reference>
<dbReference type="Proteomes" id="UP000003100">
    <property type="component" value="Unassembled WGS sequence"/>
</dbReference>
<dbReference type="PROSITE" id="PS00670">
    <property type="entry name" value="D_2_HYDROXYACID_DH_2"/>
    <property type="match status" value="1"/>
</dbReference>
<dbReference type="InterPro" id="IPR050418">
    <property type="entry name" value="D-iso_2-hydroxyacid_DH_PdxB"/>
</dbReference>
<dbReference type="EMBL" id="ACBZ01000192">
    <property type="protein sequence ID" value="EEG47496.1"/>
    <property type="molecule type" value="Genomic_DNA"/>
</dbReference>
<dbReference type="SUPFAM" id="SSF52283">
    <property type="entry name" value="Formate/glycerate dehydrogenase catalytic domain-like"/>
    <property type="match status" value="1"/>
</dbReference>
<dbReference type="Gene3D" id="3.40.50.720">
    <property type="entry name" value="NAD(P)-binding Rossmann-like Domain"/>
    <property type="match status" value="2"/>
</dbReference>
<evidence type="ECO:0000256" key="4">
    <source>
        <dbReference type="RuleBase" id="RU003719"/>
    </source>
</evidence>
<dbReference type="PROSITE" id="PS00671">
    <property type="entry name" value="D_2_HYDROXYACID_DH_3"/>
    <property type="match status" value="1"/>
</dbReference>
<keyword evidence="2 4" id="KW-0560">Oxidoreductase</keyword>
<dbReference type="PATRIC" id="fig|476272.21.peg.319"/>
<dbReference type="HOGENOM" id="CLU_019796_1_3_9"/>
<evidence type="ECO:0000259" key="5">
    <source>
        <dbReference type="Pfam" id="PF00389"/>
    </source>
</evidence>
<feature type="domain" description="D-isomer specific 2-hydroxyacid dehydrogenase catalytic" evidence="5">
    <location>
        <begin position="26"/>
        <end position="329"/>
    </location>
</feature>
<dbReference type="eggNOG" id="COG1052">
    <property type="taxonomic scope" value="Bacteria"/>
</dbReference>
<evidence type="ECO:0000313" key="8">
    <source>
        <dbReference type="Proteomes" id="UP000003100"/>
    </source>
</evidence>
<dbReference type="PROSITE" id="PS00065">
    <property type="entry name" value="D_2_HYDROXYACID_DH_1"/>
    <property type="match status" value="1"/>
</dbReference>
<dbReference type="AlphaFoldDB" id="C0CRX5"/>